<dbReference type="Gene3D" id="1.20.144.10">
    <property type="entry name" value="Phosphatidic acid phosphatase type 2/haloperoxidase"/>
    <property type="match status" value="1"/>
</dbReference>
<organism evidence="3 4">
    <name type="scientific">Wallemia hederae</name>
    <dbReference type="NCBI Taxonomy" id="1540922"/>
    <lineage>
        <taxon>Eukaryota</taxon>
        <taxon>Fungi</taxon>
        <taxon>Dikarya</taxon>
        <taxon>Basidiomycota</taxon>
        <taxon>Wallemiomycotina</taxon>
        <taxon>Wallemiomycetes</taxon>
        <taxon>Wallemiales</taxon>
        <taxon>Wallemiaceae</taxon>
        <taxon>Wallemia</taxon>
    </lineage>
</organism>
<dbReference type="EMBL" id="SPNW01000019">
    <property type="protein sequence ID" value="TIA90404.1"/>
    <property type="molecule type" value="Genomic_DNA"/>
</dbReference>
<keyword evidence="4" id="KW-1185">Reference proteome</keyword>
<dbReference type="InterPro" id="IPR000326">
    <property type="entry name" value="PAP2/HPO"/>
</dbReference>
<comment type="caution">
    <text evidence="3">The sequence shown here is derived from an EMBL/GenBank/DDBJ whole genome shotgun (WGS) entry which is preliminary data.</text>
</comment>
<dbReference type="InterPro" id="IPR036938">
    <property type="entry name" value="PAP2/HPO_sf"/>
</dbReference>
<gene>
    <name evidence="3" type="ORF">E3P99_01582</name>
</gene>
<feature type="transmembrane region" description="Helical" evidence="1">
    <location>
        <begin position="129"/>
        <end position="146"/>
    </location>
</feature>
<sequence>MRYTNKIVTAACVAALLARPSFDTAWMVGGAGGASVVAKTLKLFISDPRPSQTHHAIRNPTLNDKIHSKVDGSREDGMPSTHSTVAGWLFTTLFLLNDVPSHIRIPALAFLALIPLSRTRLGKHTRLQVWCGGALGVLLALVATVVKPTAYRIVSTVVQEHAPLLAVFL</sequence>
<accession>A0A4T0FRZ0</accession>
<reference evidence="3 4" key="1">
    <citation type="submission" date="2019-03" db="EMBL/GenBank/DDBJ databases">
        <title>Sequencing 23 genomes of Wallemia ichthyophaga.</title>
        <authorList>
            <person name="Gostincar C."/>
        </authorList>
    </citation>
    <scope>NUCLEOTIDE SEQUENCE [LARGE SCALE GENOMIC DNA]</scope>
    <source>
        <strain evidence="3 4">EXF-5753</strain>
    </source>
</reference>
<evidence type="ECO:0000259" key="2">
    <source>
        <dbReference type="Pfam" id="PF01569"/>
    </source>
</evidence>
<keyword evidence="1" id="KW-0812">Transmembrane</keyword>
<keyword evidence="1" id="KW-1133">Transmembrane helix</keyword>
<proteinExistence type="predicted"/>
<dbReference type="SUPFAM" id="SSF48317">
    <property type="entry name" value="Acid phosphatase/Vanadium-dependent haloperoxidase"/>
    <property type="match status" value="1"/>
</dbReference>
<name>A0A4T0FRZ0_9BASI</name>
<evidence type="ECO:0000313" key="4">
    <source>
        <dbReference type="Proteomes" id="UP000310189"/>
    </source>
</evidence>
<dbReference type="Pfam" id="PF01569">
    <property type="entry name" value="PAP2"/>
    <property type="match status" value="1"/>
</dbReference>
<evidence type="ECO:0000256" key="1">
    <source>
        <dbReference type="SAM" id="Phobius"/>
    </source>
</evidence>
<evidence type="ECO:0000313" key="3">
    <source>
        <dbReference type="EMBL" id="TIA90404.1"/>
    </source>
</evidence>
<keyword evidence="1" id="KW-0472">Membrane</keyword>
<dbReference type="CDD" id="cd01610">
    <property type="entry name" value="PAP2_like"/>
    <property type="match status" value="1"/>
</dbReference>
<feature type="domain" description="Phosphatidic acid phosphatase type 2/haloperoxidase" evidence="2">
    <location>
        <begin position="27"/>
        <end position="149"/>
    </location>
</feature>
<dbReference type="Proteomes" id="UP000310189">
    <property type="component" value="Unassembled WGS sequence"/>
</dbReference>
<protein>
    <recommendedName>
        <fullName evidence="2">Phosphatidic acid phosphatase type 2/haloperoxidase domain-containing protein</fullName>
    </recommendedName>
</protein>
<dbReference type="AlphaFoldDB" id="A0A4T0FRZ0"/>